<organism evidence="1">
    <name type="scientific">Tetraselmis sp. GSL018</name>
    <dbReference type="NCBI Taxonomy" id="582737"/>
    <lineage>
        <taxon>Eukaryota</taxon>
        <taxon>Viridiplantae</taxon>
        <taxon>Chlorophyta</taxon>
        <taxon>core chlorophytes</taxon>
        <taxon>Chlorodendrophyceae</taxon>
        <taxon>Chlorodendrales</taxon>
        <taxon>Chlorodendraceae</taxon>
        <taxon>Tetraselmis</taxon>
    </lineage>
</organism>
<protein>
    <submittedName>
        <fullName evidence="1">Uncharacterized protein</fullName>
    </submittedName>
</protein>
<proteinExistence type="predicted"/>
<name>A0A061SG38_9CHLO</name>
<accession>A0A061SG38</accession>
<dbReference type="EMBL" id="GBEZ01001759">
    <property type="protein sequence ID" value="JAC83243.1"/>
    <property type="molecule type" value="Transcribed_RNA"/>
</dbReference>
<reference evidence="1" key="1">
    <citation type="submission" date="2014-05" db="EMBL/GenBank/DDBJ databases">
        <title>The transcriptome of the halophilic microalga Tetraselmis sp. GSL018 isolated from the Great Salt Lake, Utah.</title>
        <authorList>
            <person name="Jinkerson R.E."/>
            <person name="D'Adamo S."/>
            <person name="Posewitz M.C."/>
        </authorList>
    </citation>
    <scope>NUCLEOTIDE SEQUENCE</scope>
    <source>
        <strain evidence="1">GSL018</strain>
    </source>
</reference>
<evidence type="ECO:0000313" key="1">
    <source>
        <dbReference type="EMBL" id="JAC83243.1"/>
    </source>
</evidence>
<dbReference type="AlphaFoldDB" id="A0A061SG38"/>
<sequence length="88" mass="9451">MDSAKQKLYFPAAKGFRFAGGSSKIYVGAKDLDVEEISGSFLLTAETECSLDPVCGEPTAHLTLTLGGASMLGFESGRRMCGNRSRRR</sequence>
<gene>
    <name evidence="1" type="ORF">TSPGSL018_3838</name>
</gene>